<evidence type="ECO:0000256" key="1">
    <source>
        <dbReference type="SAM" id="MobiDB-lite"/>
    </source>
</evidence>
<evidence type="ECO:0000313" key="4">
    <source>
        <dbReference type="Proteomes" id="UP000076881"/>
    </source>
</evidence>
<dbReference type="AlphaFoldDB" id="A0A162MWP1"/>
<feature type="region of interest" description="Disordered" evidence="1">
    <location>
        <begin position="231"/>
        <end position="281"/>
    </location>
</feature>
<name>A0A162MWP1_CORDF</name>
<keyword evidence="2" id="KW-1133">Transmembrane helix</keyword>
<feature type="transmembrane region" description="Helical" evidence="2">
    <location>
        <begin position="76"/>
        <end position="95"/>
    </location>
</feature>
<sequence>MELRAVPTVAPSVKPKSRATNTTHSLRKSLAPGLFLVATILALQLAAYSWPRRWIASGAPILTFFLLHGDNSGHRVLPFCHIWTLFATVNLAYAVASTSWLLYWVFMALCYPAIYITCLFQYKPVGVVTRWMLRGLLKQLHFVDDKIALFDIPALEIDVDVDGLMVLRGITLSLSTLSFTVHGVEVGIKLSDDLELAIQTERVTVALFRSIEVDDCFANMKGGKQELTFGESRAKSKHHGRQSSMAPGTSSMGATDGSPPATPEMKAKMTAGNPPKDSSNSAAYKAIKKQPLHSDVAVERYHHTLEQLDATNAISQAKKYLQRHPTSTEGVDPDDKPARRAAICSLLHSTPSVPNPPEHSVKVTALRTLSSPRMRHFMHRLPMLLRMLLSPLSYFHPVTIRSITATASGDWLKSLLVQTIFKSHDGSEVELDRLQDAISSWVSDANFTAGLGTMAGQAHVPLLSSSNIYCQMAFDGVVAHRAALAPETTSVCEVVKLRGADASFVVPTFLLPHHEHIIPDKSTPQAAADSSSRGGTDAADVEANGADETSDDKTAVKMAVRAHLPAKLDQDLLNFVALLVKHGKLLEMDQSASPVEGDGKGLGDAVNQKMKDGIKKAVMGGDQWLAKLAGKGLKKLEVVNGDLGYSGDIPVDLTKYRSTGWLEVEGDKLLP</sequence>
<organism evidence="3 4">
    <name type="scientific">Akanthomyces lecanii RCEF 1005</name>
    <dbReference type="NCBI Taxonomy" id="1081108"/>
    <lineage>
        <taxon>Eukaryota</taxon>
        <taxon>Fungi</taxon>
        <taxon>Dikarya</taxon>
        <taxon>Ascomycota</taxon>
        <taxon>Pezizomycotina</taxon>
        <taxon>Sordariomycetes</taxon>
        <taxon>Hypocreomycetidae</taxon>
        <taxon>Hypocreales</taxon>
        <taxon>Cordycipitaceae</taxon>
        <taxon>Akanthomyces</taxon>
        <taxon>Cordyceps confragosa</taxon>
    </lineage>
</organism>
<feature type="compositionally biased region" description="Polar residues" evidence="1">
    <location>
        <begin position="242"/>
        <end position="253"/>
    </location>
</feature>
<accession>A0A162MWP1</accession>
<evidence type="ECO:0000256" key="2">
    <source>
        <dbReference type="SAM" id="Phobius"/>
    </source>
</evidence>
<dbReference type="STRING" id="1081108.A0A162MWP1"/>
<keyword evidence="2" id="KW-0812">Transmembrane</keyword>
<feature type="compositionally biased region" description="Polar residues" evidence="1">
    <location>
        <begin position="522"/>
        <end position="534"/>
    </location>
</feature>
<feature type="region of interest" description="Disordered" evidence="1">
    <location>
        <begin position="1"/>
        <end position="23"/>
    </location>
</feature>
<reference evidence="3 4" key="1">
    <citation type="journal article" date="2016" name="Genome Biol. Evol.">
        <title>Divergent and convergent evolution of fungal pathogenicity.</title>
        <authorList>
            <person name="Shang Y."/>
            <person name="Xiao G."/>
            <person name="Zheng P."/>
            <person name="Cen K."/>
            <person name="Zhan S."/>
            <person name="Wang C."/>
        </authorList>
    </citation>
    <scope>NUCLEOTIDE SEQUENCE [LARGE SCALE GENOMIC DNA]</scope>
    <source>
        <strain evidence="3 4">RCEF 1005</strain>
    </source>
</reference>
<feature type="region of interest" description="Disordered" evidence="1">
    <location>
        <begin position="520"/>
        <end position="552"/>
    </location>
</feature>
<gene>
    <name evidence="3" type="ORF">LEL_09004</name>
</gene>
<dbReference type="OrthoDB" id="5372451at2759"/>
<dbReference type="Proteomes" id="UP000076881">
    <property type="component" value="Unassembled WGS sequence"/>
</dbReference>
<dbReference type="EMBL" id="AZHF01000008">
    <property type="protein sequence ID" value="OAA71769.1"/>
    <property type="molecule type" value="Genomic_DNA"/>
</dbReference>
<proteinExistence type="predicted"/>
<comment type="caution">
    <text evidence="3">The sequence shown here is derived from an EMBL/GenBank/DDBJ whole genome shotgun (WGS) entry which is preliminary data.</text>
</comment>
<feature type="transmembrane region" description="Helical" evidence="2">
    <location>
        <begin position="101"/>
        <end position="122"/>
    </location>
</feature>
<keyword evidence="2" id="KW-0472">Membrane</keyword>
<evidence type="ECO:0000313" key="3">
    <source>
        <dbReference type="EMBL" id="OAA71769.1"/>
    </source>
</evidence>
<protein>
    <submittedName>
        <fullName evidence="3">Uncharacterized protein</fullName>
    </submittedName>
</protein>
<keyword evidence="4" id="KW-1185">Reference proteome</keyword>
<feature type="transmembrane region" description="Helical" evidence="2">
    <location>
        <begin position="30"/>
        <end position="48"/>
    </location>
</feature>